<evidence type="ECO:0000313" key="1">
    <source>
        <dbReference type="Proteomes" id="UP001652625"/>
    </source>
</evidence>
<dbReference type="GeneID" id="136090033"/>
<organism evidence="1 2">
    <name type="scientific">Hydra vulgaris</name>
    <name type="common">Hydra</name>
    <name type="synonym">Hydra attenuata</name>
    <dbReference type="NCBI Taxonomy" id="6087"/>
    <lineage>
        <taxon>Eukaryota</taxon>
        <taxon>Metazoa</taxon>
        <taxon>Cnidaria</taxon>
        <taxon>Hydrozoa</taxon>
        <taxon>Hydroidolina</taxon>
        <taxon>Anthoathecata</taxon>
        <taxon>Aplanulata</taxon>
        <taxon>Hydridae</taxon>
        <taxon>Hydra</taxon>
    </lineage>
</organism>
<gene>
    <name evidence="2" type="primary">LOC136090033</name>
</gene>
<proteinExistence type="predicted"/>
<protein>
    <submittedName>
        <fullName evidence="2">Uncharacterized protein LOC136090033</fullName>
    </submittedName>
</protein>
<dbReference type="Proteomes" id="UP001652625">
    <property type="component" value="Chromosome 13"/>
</dbReference>
<dbReference type="PANTHER" id="PTHR45749">
    <property type="match status" value="1"/>
</dbReference>
<evidence type="ECO:0000313" key="2">
    <source>
        <dbReference type="RefSeq" id="XP_065672209.1"/>
    </source>
</evidence>
<dbReference type="PANTHER" id="PTHR45749:SF35">
    <property type="entry name" value="AC-LIKE TRANSPOSASE-RELATED"/>
    <property type="match status" value="1"/>
</dbReference>
<sequence>MENAEVKVCEHFIDFIPVEQTTGAALTYVILQMLTQTGIPIEDRRGQGYDNVANMRGHQSGVQKKILEKNSRAFFVPCHGHSLNFFVNDAAKSSREAEAYFEMVHYISYDLPSRHEAVLAQKTKNFKFCCSTVIWFNTLNQVNLASKVIQNIEIDISEAKQTLNKNVNFLKLYRSDEAFEKVISDAELIAAELDLEPSFSFEVSISSRFKKQMLSYETRDDPIINPKDRFKIECFKGILDSAINSIEKRFNHLNEYCDAFKFLTGTSANIDGMELLDELLALSELIEPKASPLKVLEFFLRNNHFTPNVSIALQILLTQLVSV</sequence>
<dbReference type="SUPFAM" id="SSF53098">
    <property type="entry name" value="Ribonuclease H-like"/>
    <property type="match status" value="1"/>
</dbReference>
<accession>A0ABM4DCT3</accession>
<name>A0ABM4DCT3_HYDVU</name>
<reference evidence="2" key="1">
    <citation type="submission" date="2025-08" db="UniProtKB">
        <authorList>
            <consortium name="RefSeq"/>
        </authorList>
    </citation>
    <scope>IDENTIFICATION</scope>
</reference>
<dbReference type="RefSeq" id="XP_065672209.1">
    <property type="nucleotide sequence ID" value="XM_065816137.1"/>
</dbReference>
<dbReference type="InterPro" id="IPR012337">
    <property type="entry name" value="RNaseH-like_sf"/>
</dbReference>
<keyword evidence="1" id="KW-1185">Reference proteome</keyword>